<dbReference type="EMBL" id="CP109495">
    <property type="protein sequence ID" value="WUX55003.1"/>
    <property type="molecule type" value="Genomic_DNA"/>
</dbReference>
<feature type="transmembrane region" description="Helical" evidence="2">
    <location>
        <begin position="9"/>
        <end position="26"/>
    </location>
</feature>
<feature type="compositionally biased region" description="Polar residues" evidence="1">
    <location>
        <begin position="73"/>
        <end position="82"/>
    </location>
</feature>
<organism evidence="3 4">
    <name type="scientific">Streptomyces niveus</name>
    <name type="common">Streptomyces spheroides</name>
    <dbReference type="NCBI Taxonomy" id="193462"/>
    <lineage>
        <taxon>Bacteria</taxon>
        <taxon>Bacillati</taxon>
        <taxon>Actinomycetota</taxon>
        <taxon>Actinomycetes</taxon>
        <taxon>Kitasatosporales</taxon>
        <taxon>Streptomycetaceae</taxon>
        <taxon>Streptomyces</taxon>
    </lineage>
</organism>
<proteinExistence type="predicted"/>
<evidence type="ECO:0008006" key="5">
    <source>
        <dbReference type="Google" id="ProtNLM"/>
    </source>
</evidence>
<evidence type="ECO:0000256" key="2">
    <source>
        <dbReference type="SAM" id="Phobius"/>
    </source>
</evidence>
<keyword evidence="4" id="KW-1185">Reference proteome</keyword>
<feature type="compositionally biased region" description="Low complexity" evidence="1">
    <location>
        <begin position="83"/>
        <end position="96"/>
    </location>
</feature>
<accession>A0ABZ2A8H4</accession>
<dbReference type="RefSeq" id="WP_329078680.1">
    <property type="nucleotide sequence ID" value="NZ_CP109389.1"/>
</dbReference>
<keyword evidence="2" id="KW-1133">Transmembrane helix</keyword>
<dbReference type="GeneID" id="91341956"/>
<evidence type="ECO:0000313" key="3">
    <source>
        <dbReference type="EMBL" id="WUX55003.1"/>
    </source>
</evidence>
<name>A0ABZ2A8H4_STRNV</name>
<evidence type="ECO:0000313" key="4">
    <source>
        <dbReference type="Proteomes" id="UP001432209"/>
    </source>
</evidence>
<keyword evidence="2" id="KW-0812">Transmembrane</keyword>
<feature type="region of interest" description="Disordered" evidence="1">
    <location>
        <begin position="61"/>
        <end position="96"/>
    </location>
</feature>
<dbReference type="Proteomes" id="UP001432209">
    <property type="component" value="Chromosome"/>
</dbReference>
<evidence type="ECO:0000256" key="1">
    <source>
        <dbReference type="SAM" id="MobiDB-lite"/>
    </source>
</evidence>
<keyword evidence="2" id="KW-0472">Membrane</keyword>
<sequence>MPRPTAAQLAYGSATVVLATLAMLLLSGVQSVVGVAVIALVALCLGLLVSVKAVRPRRTPVAHPVGAGRTDHTTATVASPSGRTVARPRVAASSRR</sequence>
<protein>
    <recommendedName>
        <fullName evidence="5">Secreted protein</fullName>
    </recommendedName>
</protein>
<reference evidence="3" key="1">
    <citation type="submission" date="2022-10" db="EMBL/GenBank/DDBJ databases">
        <title>The complete genomes of actinobacterial strains from the NBC collection.</title>
        <authorList>
            <person name="Joergensen T.S."/>
            <person name="Alvarez Arevalo M."/>
            <person name="Sterndorff E.B."/>
            <person name="Faurdal D."/>
            <person name="Vuksanovic O."/>
            <person name="Mourched A.-S."/>
            <person name="Charusanti P."/>
            <person name="Shaw S."/>
            <person name="Blin K."/>
            <person name="Weber T."/>
        </authorList>
    </citation>
    <scope>NUCLEOTIDE SEQUENCE</scope>
    <source>
        <strain evidence="3">NBC_01432</strain>
    </source>
</reference>
<feature type="transmembrane region" description="Helical" evidence="2">
    <location>
        <begin position="32"/>
        <end position="51"/>
    </location>
</feature>
<gene>
    <name evidence="3" type="ORF">OG442_27650</name>
</gene>